<dbReference type="EMBL" id="BK032818">
    <property type="protein sequence ID" value="DAF61974.1"/>
    <property type="molecule type" value="Genomic_DNA"/>
</dbReference>
<organism evidence="1">
    <name type="scientific">Siphoviridae sp. ctP0x5</name>
    <dbReference type="NCBI Taxonomy" id="2827863"/>
    <lineage>
        <taxon>Viruses</taxon>
        <taxon>Duplodnaviria</taxon>
        <taxon>Heunggongvirae</taxon>
        <taxon>Uroviricota</taxon>
        <taxon>Caudoviricetes</taxon>
    </lineage>
</organism>
<name>A0A8S5TFD1_9CAUD</name>
<accession>A0A8S5TFD1</accession>
<reference evidence="1" key="1">
    <citation type="journal article" date="2021" name="Proc. Natl. Acad. Sci. U.S.A.">
        <title>A Catalog of Tens of Thousands of Viruses from Human Metagenomes Reveals Hidden Associations with Chronic Diseases.</title>
        <authorList>
            <person name="Tisza M.J."/>
            <person name="Buck C.B."/>
        </authorList>
    </citation>
    <scope>NUCLEOTIDE SEQUENCE</scope>
    <source>
        <strain evidence="1">CtP0x5</strain>
    </source>
</reference>
<sequence length="73" mass="8476">MEFKKGDRVFHKGLELIGTFMEYAWNSDEEAIVKFDNADNPDDCRHISVNQLQKCPSNKEIGKRIARYNSGRI</sequence>
<evidence type="ECO:0000313" key="1">
    <source>
        <dbReference type="EMBL" id="DAF61974.1"/>
    </source>
</evidence>
<protein>
    <submittedName>
        <fullName evidence="1">Uncharacterized protein</fullName>
    </submittedName>
</protein>
<proteinExistence type="predicted"/>